<protein>
    <submittedName>
        <fullName evidence="1">15201_t:CDS:1</fullName>
    </submittedName>
</protein>
<dbReference type="AlphaFoldDB" id="A0A9N9JQI5"/>
<organism evidence="1 2">
    <name type="scientific">Racocetra fulgida</name>
    <dbReference type="NCBI Taxonomy" id="60492"/>
    <lineage>
        <taxon>Eukaryota</taxon>
        <taxon>Fungi</taxon>
        <taxon>Fungi incertae sedis</taxon>
        <taxon>Mucoromycota</taxon>
        <taxon>Glomeromycotina</taxon>
        <taxon>Glomeromycetes</taxon>
        <taxon>Diversisporales</taxon>
        <taxon>Gigasporaceae</taxon>
        <taxon>Racocetra</taxon>
    </lineage>
</organism>
<name>A0A9N9JQI5_9GLOM</name>
<sequence>ESEVKALINFVAKSLKIHIEYLIADSRGENPDYTSMVLNHVKELDYITIILTFLAASHFQYANQLELKEE</sequence>
<reference evidence="1" key="1">
    <citation type="submission" date="2021-06" db="EMBL/GenBank/DDBJ databases">
        <authorList>
            <person name="Kallberg Y."/>
            <person name="Tangrot J."/>
            <person name="Rosling A."/>
        </authorList>
    </citation>
    <scope>NUCLEOTIDE SEQUENCE</scope>
    <source>
        <strain evidence="1">IN212</strain>
    </source>
</reference>
<comment type="caution">
    <text evidence="1">The sequence shown here is derived from an EMBL/GenBank/DDBJ whole genome shotgun (WGS) entry which is preliminary data.</text>
</comment>
<dbReference type="Proteomes" id="UP000789396">
    <property type="component" value="Unassembled WGS sequence"/>
</dbReference>
<dbReference type="OrthoDB" id="2377115at2759"/>
<proteinExistence type="predicted"/>
<accession>A0A9N9JQI5</accession>
<feature type="non-terminal residue" evidence="1">
    <location>
        <position position="1"/>
    </location>
</feature>
<gene>
    <name evidence="1" type="ORF">RFULGI_LOCUS16598</name>
</gene>
<keyword evidence="2" id="KW-1185">Reference proteome</keyword>
<evidence type="ECO:0000313" key="1">
    <source>
        <dbReference type="EMBL" id="CAG8789490.1"/>
    </source>
</evidence>
<dbReference type="EMBL" id="CAJVPZ010059791">
    <property type="protein sequence ID" value="CAG8789490.1"/>
    <property type="molecule type" value="Genomic_DNA"/>
</dbReference>
<evidence type="ECO:0000313" key="2">
    <source>
        <dbReference type="Proteomes" id="UP000789396"/>
    </source>
</evidence>